<feature type="domain" description="EF-hand" evidence="3">
    <location>
        <begin position="491"/>
        <end position="526"/>
    </location>
</feature>
<organism evidence="4 5">
    <name type="scientific">Chrysochromulina tobinii</name>
    <dbReference type="NCBI Taxonomy" id="1460289"/>
    <lineage>
        <taxon>Eukaryota</taxon>
        <taxon>Haptista</taxon>
        <taxon>Haptophyta</taxon>
        <taxon>Prymnesiophyceae</taxon>
        <taxon>Prymnesiales</taxon>
        <taxon>Chrysochromulinaceae</taxon>
        <taxon>Chrysochromulina</taxon>
    </lineage>
</organism>
<sequence length="545" mass="59287">MRVGVASADNSSETVGIKLVNGDMAIEPRGRDWRNREPIQNLKIDNEGGGKPLVKHNITCRVNMAMGVVSFCVDNGMPIEPLGDLPKCGVRPWVQMFYKGDCVAVSSFRRTGHDSQGRPLWRCPSPKRSPSPNGQWQDRLASPKRSDSRYASPGSASASPPPSSGRVLFGETLKKTALKRSPASRSANLGGNRGGSDLQPLSPNGAVILDPAPLSLPLSPRPVLNGRTLPTPAPPAPSIGPMRSEQPGRVERAAREDDDEARIASAPVTAPETAKPAASAPVTAPREPRPPLSKTAQLMMERLRLELSAPEHLRVLGERFASWDADGSGALSESEFREAMTHTVFPRLMAGRLPETPAEEKALLEALIKEDEEFEGYEEVSGSYSAFVAACTFVFDEFDADGGGTIATTEFMAVAVRDAIARKGDRLIDLFRKLADGQEKARKDKERIAAARDKDMFDTSYERFGKDYVPPPPGIMREDFHKGVKMAGVDARAVDVDALFDLWDGDRSGRIELDEFQKHLKQDGAAVNSLRKAMRDQKASSGKKH</sequence>
<feature type="compositionally biased region" description="Basic and acidic residues" evidence="2">
    <location>
        <begin position="246"/>
        <end position="255"/>
    </location>
</feature>
<proteinExistence type="predicted"/>
<gene>
    <name evidence="4" type="ORF">Ctob_000540</name>
</gene>
<dbReference type="SMART" id="SM00054">
    <property type="entry name" value="EFh"/>
    <property type="match status" value="3"/>
</dbReference>
<feature type="compositionally biased region" description="Low complexity" evidence="2">
    <location>
        <begin position="219"/>
        <end position="230"/>
    </location>
</feature>
<feature type="region of interest" description="Disordered" evidence="2">
    <location>
        <begin position="219"/>
        <end position="292"/>
    </location>
</feature>
<dbReference type="GO" id="GO:0005509">
    <property type="term" value="F:calcium ion binding"/>
    <property type="evidence" value="ECO:0007669"/>
    <property type="project" value="InterPro"/>
</dbReference>
<evidence type="ECO:0000313" key="5">
    <source>
        <dbReference type="Proteomes" id="UP000037460"/>
    </source>
</evidence>
<dbReference type="Proteomes" id="UP000037460">
    <property type="component" value="Unassembled WGS sequence"/>
</dbReference>
<dbReference type="InterPro" id="IPR011992">
    <property type="entry name" value="EF-hand-dom_pair"/>
</dbReference>
<evidence type="ECO:0000256" key="1">
    <source>
        <dbReference type="ARBA" id="ARBA00022837"/>
    </source>
</evidence>
<protein>
    <recommendedName>
        <fullName evidence="3">EF-hand domain-containing protein</fullName>
    </recommendedName>
</protein>
<dbReference type="PROSITE" id="PS50222">
    <property type="entry name" value="EF_HAND_2"/>
    <property type="match status" value="2"/>
</dbReference>
<reference evidence="5" key="1">
    <citation type="journal article" date="2015" name="PLoS Genet.">
        <title>Genome Sequence and Transcriptome Analyses of Chrysochromulina tobin: Metabolic Tools for Enhanced Algal Fitness in the Prominent Order Prymnesiales (Haptophyceae).</title>
        <authorList>
            <person name="Hovde B.T."/>
            <person name="Deodato C.R."/>
            <person name="Hunsperger H.M."/>
            <person name="Ryken S.A."/>
            <person name="Yost W."/>
            <person name="Jha R.K."/>
            <person name="Patterson J."/>
            <person name="Monnat R.J. Jr."/>
            <person name="Barlow S.B."/>
            <person name="Starkenburg S.R."/>
            <person name="Cattolico R.A."/>
        </authorList>
    </citation>
    <scope>NUCLEOTIDE SEQUENCE</scope>
    <source>
        <strain evidence="5">CCMP291</strain>
    </source>
</reference>
<dbReference type="Gene3D" id="1.10.238.10">
    <property type="entry name" value="EF-hand"/>
    <property type="match status" value="1"/>
</dbReference>
<evidence type="ECO:0000313" key="4">
    <source>
        <dbReference type="EMBL" id="KOO21583.1"/>
    </source>
</evidence>
<feature type="region of interest" description="Disordered" evidence="2">
    <location>
        <begin position="110"/>
        <end position="206"/>
    </location>
</feature>
<feature type="domain" description="EF-hand" evidence="3">
    <location>
        <begin position="311"/>
        <end position="346"/>
    </location>
</feature>
<dbReference type="SUPFAM" id="SSF47473">
    <property type="entry name" value="EF-hand"/>
    <property type="match status" value="1"/>
</dbReference>
<dbReference type="AlphaFoldDB" id="A0A0M0J5U0"/>
<comment type="caution">
    <text evidence="4">The sequence shown here is derived from an EMBL/GenBank/DDBJ whole genome shotgun (WGS) entry which is preliminary data.</text>
</comment>
<accession>A0A0M0J5U0</accession>
<dbReference type="InterPro" id="IPR002048">
    <property type="entry name" value="EF_hand_dom"/>
</dbReference>
<dbReference type="EMBL" id="JWZX01003350">
    <property type="protein sequence ID" value="KOO21583.1"/>
    <property type="molecule type" value="Genomic_DNA"/>
</dbReference>
<evidence type="ECO:0000259" key="3">
    <source>
        <dbReference type="PROSITE" id="PS50222"/>
    </source>
</evidence>
<name>A0A0M0J5U0_9EUKA</name>
<dbReference type="Pfam" id="PF13202">
    <property type="entry name" value="EF-hand_5"/>
    <property type="match status" value="1"/>
</dbReference>
<evidence type="ECO:0000256" key="2">
    <source>
        <dbReference type="SAM" id="MobiDB-lite"/>
    </source>
</evidence>
<keyword evidence="1" id="KW-0106">Calcium</keyword>
<dbReference type="InterPro" id="IPR018247">
    <property type="entry name" value="EF_Hand_1_Ca_BS"/>
</dbReference>
<keyword evidence="5" id="KW-1185">Reference proteome</keyword>
<dbReference type="PROSITE" id="PS00018">
    <property type="entry name" value="EF_HAND_1"/>
    <property type="match status" value="3"/>
</dbReference>